<evidence type="ECO:0000256" key="14">
    <source>
        <dbReference type="PROSITE-ProRule" id="PRU00560"/>
    </source>
</evidence>
<dbReference type="InterPro" id="IPR014016">
    <property type="entry name" value="UvrD-like_ATP-bd"/>
</dbReference>
<keyword evidence="7 14" id="KW-0067">ATP-binding</keyword>
<keyword evidence="2 14" id="KW-0547">Nucleotide-binding</keyword>
<evidence type="ECO:0000256" key="8">
    <source>
        <dbReference type="ARBA" id="ARBA00023125"/>
    </source>
</evidence>
<evidence type="ECO:0000256" key="3">
    <source>
        <dbReference type="ARBA" id="ARBA00022763"/>
    </source>
</evidence>
<evidence type="ECO:0000256" key="4">
    <source>
        <dbReference type="ARBA" id="ARBA00022801"/>
    </source>
</evidence>
<dbReference type="PROSITE" id="PS51198">
    <property type="entry name" value="UVRD_HELICASE_ATP_BIND"/>
    <property type="match status" value="1"/>
</dbReference>
<evidence type="ECO:0000256" key="1">
    <source>
        <dbReference type="ARBA" id="ARBA00022722"/>
    </source>
</evidence>
<reference evidence="18" key="2">
    <citation type="submission" date="2021-04" db="EMBL/GenBank/DDBJ databases">
        <authorList>
            <person name="Gilroy R."/>
        </authorList>
    </citation>
    <scope>NUCLEOTIDE SEQUENCE</scope>
    <source>
        <strain evidence="18">CHK186-1790</strain>
    </source>
</reference>
<dbReference type="GO" id="GO:0003677">
    <property type="term" value="F:DNA binding"/>
    <property type="evidence" value="ECO:0007669"/>
    <property type="project" value="UniProtKB-KW"/>
</dbReference>
<keyword evidence="5 14" id="KW-0347">Helicase</keyword>
<dbReference type="AlphaFoldDB" id="A0A9D2T169"/>
<evidence type="ECO:0000256" key="5">
    <source>
        <dbReference type="ARBA" id="ARBA00022806"/>
    </source>
</evidence>
<dbReference type="InterPro" id="IPR011335">
    <property type="entry name" value="Restrct_endonuc-II-like"/>
</dbReference>
<dbReference type="InterPro" id="IPR027417">
    <property type="entry name" value="P-loop_NTPase"/>
</dbReference>
<evidence type="ECO:0000256" key="12">
    <source>
        <dbReference type="ARBA" id="ARBA00034808"/>
    </source>
</evidence>
<dbReference type="InterPro" id="IPR014017">
    <property type="entry name" value="DNA_helicase_UvrD-like_C"/>
</dbReference>
<reference evidence="18" key="1">
    <citation type="journal article" date="2021" name="PeerJ">
        <title>Extensive microbial diversity within the chicken gut microbiome revealed by metagenomics and culture.</title>
        <authorList>
            <person name="Gilroy R."/>
            <person name="Ravi A."/>
            <person name="Getino M."/>
            <person name="Pursley I."/>
            <person name="Horton D.L."/>
            <person name="Alikhan N.F."/>
            <person name="Baker D."/>
            <person name="Gharbi K."/>
            <person name="Hall N."/>
            <person name="Watson M."/>
            <person name="Adriaenssens E.M."/>
            <person name="Foster-Nyarko E."/>
            <person name="Jarju S."/>
            <person name="Secka A."/>
            <person name="Antonio M."/>
            <person name="Oren A."/>
            <person name="Chaudhuri R.R."/>
            <person name="La Ragione R."/>
            <person name="Hildebrand F."/>
            <person name="Pallen M.J."/>
        </authorList>
    </citation>
    <scope>NUCLEOTIDE SEQUENCE</scope>
    <source>
        <strain evidence="18">CHK186-1790</strain>
    </source>
</reference>
<keyword evidence="6" id="KW-0269">Exonuclease</keyword>
<dbReference type="Gene3D" id="3.40.50.300">
    <property type="entry name" value="P-loop containing nucleotide triphosphate hydrolases"/>
    <property type="match status" value="3"/>
</dbReference>
<evidence type="ECO:0000256" key="13">
    <source>
        <dbReference type="ARBA" id="ARBA00048988"/>
    </source>
</evidence>
<dbReference type="PROSITE" id="PS51217">
    <property type="entry name" value="UVRD_HELICASE_CTER"/>
    <property type="match status" value="1"/>
</dbReference>
<comment type="catalytic activity">
    <reaction evidence="11">
        <text>Couples ATP hydrolysis with the unwinding of duplex DNA by translocating in the 3'-5' direction.</text>
        <dbReference type="EC" id="5.6.2.4"/>
    </reaction>
</comment>
<dbReference type="Gene3D" id="1.10.486.10">
    <property type="entry name" value="PCRA, domain 4"/>
    <property type="match status" value="1"/>
</dbReference>
<evidence type="ECO:0000313" key="19">
    <source>
        <dbReference type="Proteomes" id="UP000823882"/>
    </source>
</evidence>
<evidence type="ECO:0000313" key="18">
    <source>
        <dbReference type="EMBL" id="HJC41611.1"/>
    </source>
</evidence>
<keyword evidence="3" id="KW-0227">DNA damage</keyword>
<evidence type="ECO:0000256" key="2">
    <source>
        <dbReference type="ARBA" id="ARBA00022741"/>
    </source>
</evidence>
<dbReference type="SUPFAM" id="SSF52980">
    <property type="entry name" value="Restriction endonuclease-like"/>
    <property type="match status" value="1"/>
</dbReference>
<evidence type="ECO:0000256" key="6">
    <source>
        <dbReference type="ARBA" id="ARBA00022839"/>
    </source>
</evidence>
<keyword evidence="1" id="KW-0540">Nuclease</keyword>
<dbReference type="Gene3D" id="3.90.320.10">
    <property type="match status" value="1"/>
</dbReference>
<accession>A0A9D2T169</accession>
<dbReference type="GO" id="GO:0033202">
    <property type="term" value="C:DNA helicase complex"/>
    <property type="evidence" value="ECO:0007669"/>
    <property type="project" value="TreeGrafter"/>
</dbReference>
<dbReference type="GO" id="GO:0005829">
    <property type="term" value="C:cytosol"/>
    <property type="evidence" value="ECO:0007669"/>
    <property type="project" value="TreeGrafter"/>
</dbReference>
<evidence type="ECO:0000256" key="9">
    <source>
        <dbReference type="ARBA" id="ARBA00023204"/>
    </source>
</evidence>
<dbReference type="GO" id="GO:0000725">
    <property type="term" value="P:recombinational repair"/>
    <property type="evidence" value="ECO:0007669"/>
    <property type="project" value="TreeGrafter"/>
</dbReference>
<dbReference type="GO" id="GO:0043138">
    <property type="term" value="F:3'-5' DNA helicase activity"/>
    <property type="evidence" value="ECO:0007669"/>
    <property type="project" value="UniProtKB-EC"/>
</dbReference>
<dbReference type="PANTHER" id="PTHR11070">
    <property type="entry name" value="UVRD / RECB / PCRA DNA HELICASE FAMILY MEMBER"/>
    <property type="match status" value="1"/>
</dbReference>
<dbReference type="InterPro" id="IPR011604">
    <property type="entry name" value="PDDEXK-like_dom_sf"/>
</dbReference>
<protein>
    <recommendedName>
        <fullName evidence="12">DNA 3'-5' helicase</fullName>
        <ecNumber evidence="12">5.6.2.4</ecNumber>
    </recommendedName>
</protein>
<dbReference type="InterPro" id="IPR038726">
    <property type="entry name" value="PDDEXK_AddAB-type"/>
</dbReference>
<evidence type="ECO:0000256" key="11">
    <source>
        <dbReference type="ARBA" id="ARBA00034617"/>
    </source>
</evidence>
<feature type="domain" description="UvrD-like helicase ATP-binding" evidence="16">
    <location>
        <begin position="1"/>
        <end position="237"/>
    </location>
</feature>
<keyword evidence="10" id="KW-0413">Isomerase</keyword>
<evidence type="ECO:0000256" key="15">
    <source>
        <dbReference type="SAM" id="MobiDB-lite"/>
    </source>
</evidence>
<feature type="non-terminal residue" evidence="18">
    <location>
        <position position="1"/>
    </location>
</feature>
<dbReference type="GO" id="GO:0005524">
    <property type="term" value="F:ATP binding"/>
    <property type="evidence" value="ECO:0007669"/>
    <property type="project" value="UniProtKB-UniRule"/>
</dbReference>
<evidence type="ECO:0000259" key="17">
    <source>
        <dbReference type="PROSITE" id="PS51217"/>
    </source>
</evidence>
<feature type="region of interest" description="Disordered" evidence="15">
    <location>
        <begin position="706"/>
        <end position="729"/>
    </location>
</feature>
<keyword evidence="9" id="KW-0234">DNA repair</keyword>
<evidence type="ECO:0000256" key="10">
    <source>
        <dbReference type="ARBA" id="ARBA00023235"/>
    </source>
</evidence>
<feature type="domain" description="UvrD-like helicase C-terminal" evidence="17">
    <location>
        <begin position="265"/>
        <end position="545"/>
    </location>
</feature>
<comment type="caution">
    <text evidence="14">Lacks conserved residue(s) required for the propagation of feature annotation.</text>
</comment>
<dbReference type="Pfam" id="PF00580">
    <property type="entry name" value="UvrD-helicase"/>
    <property type="match status" value="1"/>
</dbReference>
<dbReference type="GO" id="GO:0004527">
    <property type="term" value="F:exonuclease activity"/>
    <property type="evidence" value="ECO:0007669"/>
    <property type="project" value="UniProtKB-KW"/>
</dbReference>
<keyword evidence="8" id="KW-0238">DNA-binding</keyword>
<dbReference type="Proteomes" id="UP000823882">
    <property type="component" value="Unassembled WGS sequence"/>
</dbReference>
<dbReference type="Pfam" id="PF13361">
    <property type="entry name" value="UvrD_C"/>
    <property type="match status" value="2"/>
</dbReference>
<dbReference type="InterPro" id="IPR000212">
    <property type="entry name" value="DNA_helicase_UvrD/REP"/>
</dbReference>
<evidence type="ECO:0000259" key="16">
    <source>
        <dbReference type="PROSITE" id="PS51198"/>
    </source>
</evidence>
<proteinExistence type="predicted"/>
<sequence>ALELCTGDEALSRSYAPSLSATLESLSLFVEAIGQGWDAAAARAEIAFPRLGAVRNCGDPEAQSQIKALREKCKKRMAKVGDLLLDSSEHLLEDMRAVHPAVRGLFALVRDFDRAYAALKRQRGYLDFSDLEHMAVGLLYDSAGEPSELAETVSARFAEVMVDEYQDTNEVQNAIFQAVSQQGRKLFMVGDVKQSIYRFRLADPTIFLEKYRTFRPAGQAAEGEPRRVLLTRNFRSRPQVLEGANFLFRSLMSREFGEMDYTSDEALYPGASFPEGEGYAVELDVLDLSDGGGGEDEAGEKASRDLLEARFTARRIRAMLDDGFQVTDRDGGLRRAGPGDMVILLRSPNTVLHHYAKALGELDIPWEAEGSGDFLDTTEVSVALSYLQIIDNPRQDVPLLSVLRSPLWGFSPDRLAQLRAGAPDTDFYDALLQDQGADTAAFLAELDLLRDRAVDRSCHQLLWDLYDRTNFLGVFAALGDGETRRGNLLALAECARQFEAAGHKGLFGFLSYLERVRDTGGRLLTARPAGEGGGVRILSIHKSKGLEFPVVFLCGLARRLNREDMQRPILFHPRLGVGPKGLDTERMVEFTTLARRAVAEELEREMMAEELRLLYVAMTRAREKLVMVCALTLGARELQRLAGDAGCPVEPQALLATQSVAQWVLLAALARPDAGVLRRAADTYVEVTAEDCGPAWDIRWVPGGDLRTAPERSASGPEERPDETPPQADPELVARLSWRYPHRGDVEIPSKLTATQLKGRDLDQEAAEAAPAPPKPLRFQRPRFAAEAMGLTPAQKGTALHLVMQFLDFDRAETREGAAAEIARLVERALITPQQGEAADPERIAAFFASDLGQELLRSGSVRREFKFSILVPARDYYPGAGAGEEVLLQGVVDCWFETLEGITVLDFKTDRVTERTVQERAEEYRPQLTAYSRALKEITGKKVCRRVLWFFSLDRPVEI</sequence>
<comment type="catalytic activity">
    <reaction evidence="13">
        <text>ATP + H2O = ADP + phosphate + H(+)</text>
        <dbReference type="Rhea" id="RHEA:13065"/>
        <dbReference type="ChEBI" id="CHEBI:15377"/>
        <dbReference type="ChEBI" id="CHEBI:15378"/>
        <dbReference type="ChEBI" id="CHEBI:30616"/>
        <dbReference type="ChEBI" id="CHEBI:43474"/>
        <dbReference type="ChEBI" id="CHEBI:456216"/>
        <dbReference type="EC" id="5.6.2.4"/>
    </reaction>
</comment>
<gene>
    <name evidence="18" type="ORF">H9701_08665</name>
</gene>
<keyword evidence="4 14" id="KW-0378">Hydrolase</keyword>
<organism evidence="18 19">
    <name type="scientific">Candidatus Intestinimonas pullistercoris</name>
    <dbReference type="NCBI Taxonomy" id="2838623"/>
    <lineage>
        <taxon>Bacteria</taxon>
        <taxon>Bacillati</taxon>
        <taxon>Bacillota</taxon>
        <taxon>Clostridia</taxon>
        <taxon>Eubacteriales</taxon>
        <taxon>Intestinimonas</taxon>
    </lineage>
</organism>
<dbReference type="PANTHER" id="PTHR11070:SF48">
    <property type="entry name" value="ATP-DEPENDENT HELICASE_NUCLEASE SUBUNIT A"/>
    <property type="match status" value="1"/>
</dbReference>
<dbReference type="EC" id="5.6.2.4" evidence="12"/>
<dbReference type="Pfam" id="PF12705">
    <property type="entry name" value="PDDEXK_1"/>
    <property type="match status" value="1"/>
</dbReference>
<name>A0A9D2T169_9FIRM</name>
<comment type="caution">
    <text evidence="18">The sequence shown here is derived from an EMBL/GenBank/DDBJ whole genome shotgun (WGS) entry which is preliminary data.</text>
</comment>
<dbReference type="EMBL" id="DWWJ01000156">
    <property type="protein sequence ID" value="HJC41611.1"/>
    <property type="molecule type" value="Genomic_DNA"/>
</dbReference>
<evidence type="ECO:0000256" key="7">
    <source>
        <dbReference type="ARBA" id="ARBA00022840"/>
    </source>
</evidence>
<dbReference type="SUPFAM" id="SSF52540">
    <property type="entry name" value="P-loop containing nucleoside triphosphate hydrolases"/>
    <property type="match status" value="1"/>
</dbReference>
<dbReference type="CDD" id="cd17932">
    <property type="entry name" value="DEXQc_UvrD"/>
    <property type="match status" value="1"/>
</dbReference>